<keyword evidence="1" id="KW-0479">Metal-binding</keyword>
<evidence type="ECO:0000313" key="4">
    <source>
        <dbReference type="EMBL" id="GGD26250.1"/>
    </source>
</evidence>
<evidence type="ECO:0000256" key="1">
    <source>
        <dbReference type="ARBA" id="ARBA00022723"/>
    </source>
</evidence>
<name>A0ABQ1QHM7_9BACI</name>
<dbReference type="CDD" id="cd01285">
    <property type="entry name" value="nucleoside_deaminase"/>
    <property type="match status" value="1"/>
</dbReference>
<dbReference type="PROSITE" id="PS51747">
    <property type="entry name" value="CYT_DCMP_DEAMINASES_2"/>
    <property type="match status" value="1"/>
</dbReference>
<dbReference type="PANTHER" id="PTHR11079:SF161">
    <property type="entry name" value="CMP_DCMP-TYPE DEAMINASE DOMAIN-CONTAINING PROTEIN"/>
    <property type="match status" value="1"/>
</dbReference>
<dbReference type="InterPro" id="IPR016193">
    <property type="entry name" value="Cytidine_deaminase-like"/>
</dbReference>
<reference evidence="5" key="1">
    <citation type="journal article" date="2019" name="Int. J. Syst. Evol. Microbiol.">
        <title>The Global Catalogue of Microorganisms (GCM) 10K type strain sequencing project: providing services to taxonomists for standard genome sequencing and annotation.</title>
        <authorList>
            <consortium name="The Broad Institute Genomics Platform"/>
            <consortium name="The Broad Institute Genome Sequencing Center for Infectious Disease"/>
            <person name="Wu L."/>
            <person name="Ma J."/>
        </authorList>
    </citation>
    <scope>NUCLEOTIDE SEQUENCE [LARGE SCALE GENOMIC DNA]</scope>
    <source>
        <strain evidence="5">CGMCC 1.15353</strain>
    </source>
</reference>
<dbReference type="Pfam" id="PF00383">
    <property type="entry name" value="dCMP_cyt_deam_1"/>
    <property type="match status" value="1"/>
</dbReference>
<sequence length="150" mass="16791">MDPIKRALELAVQNVREGGTPFGAVLVKGDEIVAEDVNRTHQRYDVSAHAEMEAIRRAQEKLGQTDLKDCVMYASGQPCPMCLTAMYFAGIEKVFYAQTILEAEEAGLGLSKHVYMELSKPKEQRSIDMVHVPISNSDFDAMGYYKKEND</sequence>
<dbReference type="Proteomes" id="UP000642571">
    <property type="component" value="Unassembled WGS sequence"/>
</dbReference>
<protein>
    <submittedName>
        <fullName evidence="4">tRNA-specific adenosine deaminase</fullName>
    </submittedName>
</protein>
<dbReference type="PROSITE" id="PS00903">
    <property type="entry name" value="CYT_DCMP_DEAMINASES_1"/>
    <property type="match status" value="1"/>
</dbReference>
<keyword evidence="2" id="KW-0862">Zinc</keyword>
<feature type="domain" description="CMP/dCMP-type deaminase" evidence="3">
    <location>
        <begin position="1"/>
        <end position="111"/>
    </location>
</feature>
<dbReference type="InterPro" id="IPR016192">
    <property type="entry name" value="APOBEC/CMP_deaminase_Zn-bd"/>
</dbReference>
<evidence type="ECO:0000256" key="2">
    <source>
        <dbReference type="ARBA" id="ARBA00022833"/>
    </source>
</evidence>
<accession>A0ABQ1QHM7</accession>
<dbReference type="InterPro" id="IPR002125">
    <property type="entry name" value="CMP_dCMP_dom"/>
</dbReference>
<dbReference type="Gene3D" id="3.40.140.10">
    <property type="entry name" value="Cytidine Deaminase, domain 2"/>
    <property type="match status" value="1"/>
</dbReference>
<evidence type="ECO:0000313" key="5">
    <source>
        <dbReference type="Proteomes" id="UP000642571"/>
    </source>
</evidence>
<proteinExistence type="predicted"/>
<keyword evidence="5" id="KW-1185">Reference proteome</keyword>
<dbReference type="RefSeq" id="WP_188655873.1">
    <property type="nucleotide sequence ID" value="NZ_BMIN01000022.1"/>
</dbReference>
<dbReference type="PANTHER" id="PTHR11079">
    <property type="entry name" value="CYTOSINE DEAMINASE FAMILY MEMBER"/>
    <property type="match status" value="1"/>
</dbReference>
<evidence type="ECO:0000259" key="3">
    <source>
        <dbReference type="PROSITE" id="PS51747"/>
    </source>
</evidence>
<comment type="caution">
    <text evidence="4">The sequence shown here is derived from an EMBL/GenBank/DDBJ whole genome shotgun (WGS) entry which is preliminary data.</text>
</comment>
<gene>
    <name evidence="4" type="ORF">GCM10011389_37210</name>
</gene>
<dbReference type="EMBL" id="BMIN01000022">
    <property type="protein sequence ID" value="GGD26250.1"/>
    <property type="molecule type" value="Genomic_DNA"/>
</dbReference>
<dbReference type="SUPFAM" id="SSF53927">
    <property type="entry name" value="Cytidine deaminase-like"/>
    <property type="match status" value="1"/>
</dbReference>
<organism evidence="4 5">
    <name type="scientific">Pontibacillus salipaludis</name>
    <dbReference type="NCBI Taxonomy" id="1697394"/>
    <lineage>
        <taxon>Bacteria</taxon>
        <taxon>Bacillati</taxon>
        <taxon>Bacillota</taxon>
        <taxon>Bacilli</taxon>
        <taxon>Bacillales</taxon>
        <taxon>Bacillaceae</taxon>
        <taxon>Pontibacillus</taxon>
    </lineage>
</organism>